<sequence>MNLHFEPVSPENRTKVEELQILPEQAGFIESVRECMAEADEFQEWKPVGIYDGDLLVGFAMYGYFSDSQTEGEVWLDRILIDRRYQKKGYGKAAVLALLKRLQLEYGNKQIYLSVYENNEAAVNLYQQTGFQFNGKLDTKGEKIMSFQSN</sequence>
<dbReference type="Proteomes" id="UP000245412">
    <property type="component" value="Unassembled WGS sequence"/>
</dbReference>
<dbReference type="PANTHER" id="PTHR43617">
    <property type="entry name" value="L-AMINO ACID N-ACETYLTRANSFERASE"/>
    <property type="match status" value="1"/>
</dbReference>
<dbReference type="GO" id="GO:0016747">
    <property type="term" value="F:acyltransferase activity, transferring groups other than amino-acyl groups"/>
    <property type="evidence" value="ECO:0007669"/>
    <property type="project" value="InterPro"/>
</dbReference>
<proteinExistence type="predicted"/>
<dbReference type="Gene3D" id="1.10.287.900">
    <property type="entry name" value="The crystal structure of the spermine/spermidine acetyltransferase from enterococcus faecali"/>
    <property type="match status" value="1"/>
</dbReference>
<evidence type="ECO:0000313" key="2">
    <source>
        <dbReference type="EMBL" id="PWJ79145.1"/>
    </source>
</evidence>
<accession>A0AB73TAF3</accession>
<protein>
    <submittedName>
        <fullName evidence="2">Diamine N-acetyltransferase</fullName>
    </submittedName>
</protein>
<organism evidence="2 3">
    <name type="scientific">Murimonas intestini</name>
    <dbReference type="NCBI Taxonomy" id="1337051"/>
    <lineage>
        <taxon>Bacteria</taxon>
        <taxon>Bacillati</taxon>
        <taxon>Bacillota</taxon>
        <taxon>Clostridia</taxon>
        <taxon>Lachnospirales</taxon>
        <taxon>Lachnospiraceae</taxon>
        <taxon>Murimonas</taxon>
    </lineage>
</organism>
<feature type="domain" description="N-acetyltransferase" evidence="1">
    <location>
        <begin position="3"/>
        <end position="150"/>
    </location>
</feature>
<evidence type="ECO:0000313" key="3">
    <source>
        <dbReference type="Proteomes" id="UP000245412"/>
    </source>
</evidence>
<comment type="caution">
    <text evidence="2">The sequence shown here is derived from an EMBL/GenBank/DDBJ whole genome shotgun (WGS) entry which is preliminary data.</text>
</comment>
<dbReference type="CDD" id="cd04301">
    <property type="entry name" value="NAT_SF"/>
    <property type="match status" value="1"/>
</dbReference>
<reference evidence="2 3" key="1">
    <citation type="submission" date="2018-05" db="EMBL/GenBank/DDBJ databases">
        <authorList>
            <person name="Goeker M."/>
            <person name="Huntemann M."/>
            <person name="Clum A."/>
            <person name="Pillay M."/>
            <person name="Palaniappan K."/>
            <person name="Varghese N."/>
            <person name="Mikhailova N."/>
            <person name="Stamatis D."/>
            <person name="Reddy T."/>
            <person name="Daum C."/>
            <person name="Shapiro N."/>
            <person name="Ivanova N."/>
            <person name="Kyrpides N."/>
            <person name="Woyke T."/>
        </authorList>
    </citation>
    <scope>NUCLEOTIDE SEQUENCE [LARGE SCALE GENOMIC DNA]</scope>
    <source>
        <strain evidence="2 3">DSM 26524</strain>
    </source>
</reference>
<dbReference type="PROSITE" id="PS51186">
    <property type="entry name" value="GNAT"/>
    <property type="match status" value="1"/>
</dbReference>
<evidence type="ECO:0000259" key="1">
    <source>
        <dbReference type="PROSITE" id="PS51186"/>
    </source>
</evidence>
<dbReference type="Pfam" id="PF00583">
    <property type="entry name" value="Acetyltransf_1"/>
    <property type="match status" value="1"/>
</dbReference>
<dbReference type="InterPro" id="IPR000182">
    <property type="entry name" value="GNAT_dom"/>
</dbReference>
<dbReference type="EMBL" id="QGGY01000001">
    <property type="protein sequence ID" value="PWJ79145.1"/>
    <property type="molecule type" value="Genomic_DNA"/>
</dbReference>
<dbReference type="InterPro" id="IPR050276">
    <property type="entry name" value="MshD_Acetyltransferase"/>
</dbReference>
<dbReference type="InterPro" id="IPR016181">
    <property type="entry name" value="Acyl_CoA_acyltransferase"/>
</dbReference>
<dbReference type="InterPro" id="IPR027455">
    <property type="entry name" value="Sper_AcTfrase_N"/>
</dbReference>
<dbReference type="Gene3D" id="3.40.630.30">
    <property type="match status" value="1"/>
</dbReference>
<name>A0AB73TAF3_9FIRM</name>
<gene>
    <name evidence="2" type="ORF">C7383_101522</name>
</gene>
<dbReference type="AlphaFoldDB" id="A0AB73TAF3"/>
<keyword evidence="3" id="KW-1185">Reference proteome</keyword>
<dbReference type="SUPFAM" id="SSF55729">
    <property type="entry name" value="Acyl-CoA N-acyltransferases (Nat)"/>
    <property type="match status" value="1"/>
</dbReference>
<dbReference type="RefSeq" id="WP_109624554.1">
    <property type="nucleotide sequence ID" value="NZ_CABJAT010000001.1"/>
</dbReference>